<dbReference type="Proteomes" id="UP000023152">
    <property type="component" value="Unassembled WGS sequence"/>
</dbReference>
<dbReference type="AlphaFoldDB" id="X6LYG2"/>
<organism evidence="1 2">
    <name type="scientific">Reticulomyxa filosa</name>
    <dbReference type="NCBI Taxonomy" id="46433"/>
    <lineage>
        <taxon>Eukaryota</taxon>
        <taxon>Sar</taxon>
        <taxon>Rhizaria</taxon>
        <taxon>Retaria</taxon>
        <taxon>Foraminifera</taxon>
        <taxon>Monothalamids</taxon>
        <taxon>Reticulomyxidae</taxon>
        <taxon>Reticulomyxa</taxon>
    </lineage>
</organism>
<gene>
    <name evidence="1" type="ORF">RFI_30445</name>
</gene>
<evidence type="ECO:0000313" key="1">
    <source>
        <dbReference type="EMBL" id="ETO06948.1"/>
    </source>
</evidence>
<sequence>MQNRLKETVAKNSATDFYNPWFDETCQKNGYFDTFDGGQDFTWEQPNHAMKNDGHATIDYNNLPYFDLVNTTPDVNSIFSFDRSDSAHPLVVDQDQIKHNNSDANDQHCSSANKEITNLPFASATMNFKNEHLQTETTESDIRELLDFLSPLRLILFDSFNLYFEIHKHSLH</sequence>
<dbReference type="EMBL" id="ASPP01026661">
    <property type="protein sequence ID" value="ETO06948.1"/>
    <property type="molecule type" value="Genomic_DNA"/>
</dbReference>
<evidence type="ECO:0000313" key="2">
    <source>
        <dbReference type="Proteomes" id="UP000023152"/>
    </source>
</evidence>
<reference evidence="1 2" key="1">
    <citation type="journal article" date="2013" name="Curr. Biol.">
        <title>The Genome of the Foraminiferan Reticulomyxa filosa.</title>
        <authorList>
            <person name="Glockner G."/>
            <person name="Hulsmann N."/>
            <person name="Schleicher M."/>
            <person name="Noegel A.A."/>
            <person name="Eichinger L."/>
            <person name="Gallinger C."/>
            <person name="Pawlowski J."/>
            <person name="Sierra R."/>
            <person name="Euteneuer U."/>
            <person name="Pillet L."/>
            <person name="Moustafa A."/>
            <person name="Platzer M."/>
            <person name="Groth M."/>
            <person name="Szafranski K."/>
            <person name="Schliwa M."/>
        </authorList>
    </citation>
    <scope>NUCLEOTIDE SEQUENCE [LARGE SCALE GENOMIC DNA]</scope>
</reference>
<keyword evidence="2" id="KW-1185">Reference proteome</keyword>
<name>X6LYG2_RETFI</name>
<proteinExistence type="predicted"/>
<protein>
    <submittedName>
        <fullName evidence="1">Uncharacterized protein</fullName>
    </submittedName>
</protein>
<comment type="caution">
    <text evidence="1">The sequence shown here is derived from an EMBL/GenBank/DDBJ whole genome shotgun (WGS) entry which is preliminary data.</text>
</comment>
<accession>X6LYG2</accession>